<dbReference type="Pfam" id="PF01713">
    <property type="entry name" value="Smr"/>
    <property type="match status" value="1"/>
</dbReference>
<dbReference type="AlphaFoldDB" id="A0A6L5Z290"/>
<evidence type="ECO:0000259" key="2">
    <source>
        <dbReference type="PROSITE" id="PS50828"/>
    </source>
</evidence>
<dbReference type="InterPro" id="IPR002625">
    <property type="entry name" value="Smr_dom"/>
</dbReference>
<feature type="compositionally biased region" description="Basic residues" evidence="1">
    <location>
        <begin position="1"/>
        <end position="10"/>
    </location>
</feature>
<gene>
    <name evidence="3" type="ORF">GE300_13840</name>
</gene>
<reference evidence="3 4" key="1">
    <citation type="submission" date="2019-10" db="EMBL/GenBank/DDBJ databases">
        <title>Cognatihalovulum marinum gen. nov. sp. nov., a new member of the family Rhodobacteraceae isolated from deep seawater of the Northwest Indian Ocean.</title>
        <authorList>
            <person name="Ruan C."/>
            <person name="Wang J."/>
            <person name="Zheng X."/>
            <person name="Song L."/>
            <person name="Zhu Y."/>
            <person name="Huang Y."/>
            <person name="Lu Z."/>
            <person name="Du W."/>
            <person name="Huang L."/>
            <person name="Dai X."/>
        </authorList>
    </citation>
    <scope>NUCLEOTIDE SEQUENCE [LARGE SCALE GENOMIC DNA]</scope>
    <source>
        <strain evidence="3 4">2CG4</strain>
    </source>
</reference>
<feature type="region of interest" description="Disordered" evidence="1">
    <location>
        <begin position="1"/>
        <end position="99"/>
    </location>
</feature>
<protein>
    <submittedName>
        <fullName evidence="3">DNA mismatch repair protein MutS</fullName>
    </submittedName>
</protein>
<dbReference type="PANTHER" id="PTHR35562:SF2">
    <property type="entry name" value="DNA ENDONUCLEASE SMRA-RELATED"/>
    <property type="match status" value="1"/>
</dbReference>
<feature type="compositionally biased region" description="Basic and acidic residues" evidence="1">
    <location>
        <begin position="11"/>
        <end position="20"/>
    </location>
</feature>
<sequence length="213" mass="23966">MASGRRKPRRRLTEDERALWDRFSATLTPIEKRRRDTGAGTGVPEPRNRPSPPEATTPPRAEPPPLPPPQIPRPQQTPAKGRVRVSLSPDPMDRLRTAPPRMDAKTFGRLKRGKLAPEARIDLHGMSAQRAHAALRMFLADAYAREMRLVLVITGKGRRDHPMDPPARQGVLRNELPHWLAQPPLSALVLQTSPAHDRHGGGGAYYVYLRRRR</sequence>
<proteinExistence type="predicted"/>
<dbReference type="Gene3D" id="3.30.1370.110">
    <property type="match status" value="1"/>
</dbReference>
<evidence type="ECO:0000313" key="4">
    <source>
        <dbReference type="Proteomes" id="UP000474957"/>
    </source>
</evidence>
<dbReference type="SMART" id="SM00463">
    <property type="entry name" value="SMR"/>
    <property type="match status" value="1"/>
</dbReference>
<dbReference type="SUPFAM" id="SSF160443">
    <property type="entry name" value="SMR domain-like"/>
    <property type="match status" value="1"/>
</dbReference>
<dbReference type="PROSITE" id="PS50828">
    <property type="entry name" value="SMR"/>
    <property type="match status" value="1"/>
</dbReference>
<dbReference type="Proteomes" id="UP000474957">
    <property type="component" value="Unassembled WGS sequence"/>
</dbReference>
<evidence type="ECO:0000313" key="3">
    <source>
        <dbReference type="EMBL" id="MSU90683.1"/>
    </source>
</evidence>
<accession>A0A6L5Z290</accession>
<comment type="caution">
    <text evidence="3">The sequence shown here is derived from an EMBL/GenBank/DDBJ whole genome shotgun (WGS) entry which is preliminary data.</text>
</comment>
<evidence type="ECO:0000256" key="1">
    <source>
        <dbReference type="SAM" id="MobiDB-lite"/>
    </source>
</evidence>
<feature type="domain" description="Smr" evidence="2">
    <location>
        <begin position="121"/>
        <end position="210"/>
    </location>
</feature>
<dbReference type="PANTHER" id="PTHR35562">
    <property type="entry name" value="DNA ENDONUCLEASE SMRA-RELATED"/>
    <property type="match status" value="1"/>
</dbReference>
<keyword evidence="4" id="KW-1185">Reference proteome</keyword>
<feature type="compositionally biased region" description="Pro residues" evidence="1">
    <location>
        <begin position="49"/>
        <end position="72"/>
    </location>
</feature>
<name>A0A6L5Z290_9RHOB</name>
<organism evidence="3 4">
    <name type="scientific">Halovulum marinum</name>
    <dbReference type="NCBI Taxonomy" id="2662447"/>
    <lineage>
        <taxon>Bacteria</taxon>
        <taxon>Pseudomonadati</taxon>
        <taxon>Pseudomonadota</taxon>
        <taxon>Alphaproteobacteria</taxon>
        <taxon>Rhodobacterales</taxon>
        <taxon>Paracoccaceae</taxon>
        <taxon>Halovulum</taxon>
    </lineage>
</organism>
<dbReference type="InterPro" id="IPR036063">
    <property type="entry name" value="Smr_dom_sf"/>
</dbReference>
<dbReference type="EMBL" id="WIND01000011">
    <property type="protein sequence ID" value="MSU90683.1"/>
    <property type="molecule type" value="Genomic_DNA"/>
</dbReference>